<reference evidence="1 2" key="1">
    <citation type="submission" date="2019-07" db="EMBL/GenBank/DDBJ databases">
        <title>Genomics analysis of Aphanomyces spp. identifies a new class of oomycete effector associated with host adaptation.</title>
        <authorList>
            <person name="Gaulin E."/>
        </authorList>
    </citation>
    <scope>NUCLEOTIDE SEQUENCE [LARGE SCALE GENOMIC DNA]</scope>
    <source>
        <strain evidence="1 2">ATCC 201684</strain>
    </source>
</reference>
<keyword evidence="2" id="KW-1185">Reference proteome</keyword>
<protein>
    <submittedName>
        <fullName evidence="1">Uncharacterized protein</fullName>
    </submittedName>
</protein>
<dbReference type="AlphaFoldDB" id="A0A6G0XCH2"/>
<dbReference type="VEuPathDB" id="FungiDB:AeMF1_012547"/>
<comment type="caution">
    <text evidence="1">The sequence shown here is derived from an EMBL/GenBank/DDBJ whole genome shotgun (WGS) entry which is preliminary data.</text>
</comment>
<accession>A0A6G0XCH2</accession>
<name>A0A6G0XCH2_9STRA</name>
<evidence type="ECO:0000313" key="1">
    <source>
        <dbReference type="EMBL" id="KAF0737780.1"/>
    </source>
</evidence>
<gene>
    <name evidence="1" type="ORF">Ae201684_006274</name>
</gene>
<dbReference type="EMBL" id="VJMJ01000081">
    <property type="protein sequence ID" value="KAF0737780.1"/>
    <property type="molecule type" value="Genomic_DNA"/>
</dbReference>
<evidence type="ECO:0000313" key="2">
    <source>
        <dbReference type="Proteomes" id="UP000481153"/>
    </source>
</evidence>
<dbReference type="Proteomes" id="UP000481153">
    <property type="component" value="Unassembled WGS sequence"/>
</dbReference>
<sequence length="425" mass="49002">MRASRTVLTSNDLLPYLCEFQGGSWSAFRRYESLYGQYCWKPFERVYKVKAVVEPWYTCYGPERLDRLFSALPWMSKLIFVYGIYVGEKHLITTPAMVWPTTKLEDFVVAAIASKNPQGAIECLANLALSAIDVFLGIGHAVMWGNVEMAKFLASQLEHNASHAARCASSIQRGLLTETLQTIFQCNHVDSLPWLLDVWAQYLPPSWTARCRRECRHLAVDNLRWDVLETLSSRERKRFDKSAEDLSYAIKISSLEAISYQLQRARHTFQLYHVVEATKAWHPKEPKSAEILQRLLWRWLYNAETTEEKQRGIVRCLKVALKQHGLGLRAMQILWSTQVIPYTQDEFTIPQPQSIQEFIALDLLPTECYDTYRPHVTTRLRIDYIRAATQVASATDKDGNRLYKQPVAIRAVHRPGDKPKYVVDA</sequence>
<proteinExistence type="predicted"/>
<organism evidence="1 2">
    <name type="scientific">Aphanomyces euteiches</name>
    <dbReference type="NCBI Taxonomy" id="100861"/>
    <lineage>
        <taxon>Eukaryota</taxon>
        <taxon>Sar</taxon>
        <taxon>Stramenopiles</taxon>
        <taxon>Oomycota</taxon>
        <taxon>Saprolegniomycetes</taxon>
        <taxon>Saprolegniales</taxon>
        <taxon>Verrucalvaceae</taxon>
        <taxon>Aphanomyces</taxon>
    </lineage>
</organism>